<dbReference type="SUPFAM" id="SSF55770">
    <property type="entry name" value="Profilin (actin-binding protein)"/>
    <property type="match status" value="1"/>
</dbReference>
<accession>A0ABT5P8E8</accession>
<dbReference type="Gene3D" id="3.30.450.30">
    <property type="entry name" value="Dynein light chain 2a, cytoplasmic"/>
    <property type="match status" value="1"/>
</dbReference>
<protein>
    <submittedName>
        <fullName evidence="1">Profilin</fullName>
    </submittedName>
</protein>
<dbReference type="RefSeq" id="WP_273893309.1">
    <property type="nucleotide sequence ID" value="NZ_JAMDGP010000076.1"/>
</dbReference>
<proteinExistence type="predicted"/>
<evidence type="ECO:0000313" key="1">
    <source>
        <dbReference type="EMBL" id="MDD1014579.1"/>
    </source>
</evidence>
<comment type="caution">
    <text evidence="1">The sequence shown here is derived from an EMBL/GenBank/DDBJ whole genome shotgun (WGS) entry which is preliminary data.</text>
</comment>
<name>A0ABT5P8E8_9PSED</name>
<evidence type="ECO:0000313" key="2">
    <source>
        <dbReference type="Proteomes" id="UP001148184"/>
    </source>
</evidence>
<dbReference type="Proteomes" id="UP001148184">
    <property type="component" value="Unassembled WGS sequence"/>
</dbReference>
<gene>
    <name evidence="1" type="ORF">M5G17_12935</name>
</gene>
<reference evidence="1 2" key="1">
    <citation type="submission" date="2022-05" db="EMBL/GenBank/DDBJ databases">
        <title>Novel Pseudomonas spp. Isolated from a Rainbow Trout Aquaculture Facility.</title>
        <authorList>
            <person name="Testerman T."/>
            <person name="Graf J."/>
        </authorList>
    </citation>
    <scope>NUCLEOTIDE SEQUENCE [LARGE SCALE GENOMIC DNA]</scope>
    <source>
        <strain evidence="1 2">ID1025</strain>
    </source>
</reference>
<dbReference type="EMBL" id="JAMDGZ010000024">
    <property type="protein sequence ID" value="MDD1014579.1"/>
    <property type="molecule type" value="Genomic_DNA"/>
</dbReference>
<dbReference type="InterPro" id="IPR036140">
    <property type="entry name" value="PFN_sf"/>
</dbReference>
<organism evidence="1 2">
    <name type="scientific">Pseudomonas rubra</name>
    <dbReference type="NCBI Taxonomy" id="2942627"/>
    <lineage>
        <taxon>Bacteria</taxon>
        <taxon>Pseudomonadati</taxon>
        <taxon>Pseudomonadota</taxon>
        <taxon>Gammaproteobacteria</taxon>
        <taxon>Pseudomonadales</taxon>
        <taxon>Pseudomonadaceae</taxon>
        <taxon>Pseudomonas</taxon>
    </lineage>
</organism>
<dbReference type="InterPro" id="IPR048278">
    <property type="entry name" value="PFN"/>
</dbReference>
<keyword evidence="2" id="KW-1185">Reference proteome</keyword>
<dbReference type="Pfam" id="PF00235">
    <property type="entry name" value="Profilin"/>
    <property type="match status" value="1"/>
</dbReference>
<sequence>MWDWILYVDQMTRADLSEAAVAGLDGRVYSHSSGFFATQAEVHSIARFFAGQSELPARFYLNNTEYHCLEKNEVSIRGANGSLTAYCEKVRDVILIALGEGSTHRSPITCLAAQLRESAN</sequence>